<dbReference type="Gene3D" id="1.25.40.20">
    <property type="entry name" value="Ankyrin repeat-containing domain"/>
    <property type="match status" value="1"/>
</dbReference>
<dbReference type="InterPro" id="IPR002110">
    <property type="entry name" value="Ankyrin_rpt"/>
</dbReference>
<evidence type="ECO:0000256" key="2">
    <source>
        <dbReference type="PROSITE-ProRule" id="PRU00339"/>
    </source>
</evidence>
<protein>
    <submittedName>
        <fullName evidence="4">Ankyrin-like protein-like protein</fullName>
    </submittedName>
</protein>
<dbReference type="SMART" id="SM00028">
    <property type="entry name" value="TPR"/>
    <property type="match status" value="3"/>
</dbReference>
<evidence type="ECO:0000259" key="3">
    <source>
        <dbReference type="Pfam" id="PF25575"/>
    </source>
</evidence>
<dbReference type="InterPro" id="IPR011990">
    <property type="entry name" value="TPR-like_helical_dom_sf"/>
</dbReference>
<name>Q84YE2_SORBI</name>
<keyword evidence="2" id="KW-0802">TPR repeat</keyword>
<dbReference type="InterPro" id="IPR058209">
    <property type="entry name" value="TPR_BSK1_C"/>
</dbReference>
<evidence type="ECO:0000313" key="4">
    <source>
        <dbReference type="EMBL" id="AAO16699.1"/>
    </source>
</evidence>
<feature type="repeat" description="TPR" evidence="2">
    <location>
        <begin position="380"/>
        <end position="413"/>
    </location>
</feature>
<dbReference type="PROSITE" id="PS50088">
    <property type="entry name" value="ANK_REPEAT"/>
    <property type="match status" value="3"/>
</dbReference>
<feature type="domain" description="Serine/threonine-protein kinase BSK1-like TPR repeats" evidence="3">
    <location>
        <begin position="311"/>
        <end position="386"/>
    </location>
</feature>
<dbReference type="SMART" id="SM00248">
    <property type="entry name" value="ANK"/>
    <property type="match status" value="6"/>
</dbReference>
<proteinExistence type="predicted"/>
<dbReference type="Gene3D" id="1.25.40.10">
    <property type="entry name" value="Tetratricopeptide repeat domain"/>
    <property type="match status" value="1"/>
</dbReference>
<dbReference type="AlphaFoldDB" id="Q84YE2"/>
<feature type="repeat" description="ANK" evidence="1">
    <location>
        <begin position="219"/>
        <end position="251"/>
    </location>
</feature>
<dbReference type="Pfam" id="PF00023">
    <property type="entry name" value="Ank"/>
    <property type="match status" value="1"/>
</dbReference>
<feature type="repeat" description="ANK" evidence="1">
    <location>
        <begin position="87"/>
        <end position="116"/>
    </location>
</feature>
<feature type="repeat" description="ANK" evidence="1">
    <location>
        <begin position="121"/>
        <end position="153"/>
    </location>
</feature>
<dbReference type="ExpressionAtlas" id="Q84YE2">
    <property type="expression patterns" value="baseline"/>
</dbReference>
<reference evidence="4" key="1">
    <citation type="journal article" date="2002" name="Plant Physiol.">
        <title>Comparative sequence analysis of the sorghum Rph region and the maize Rp1 resistance gene complex.</title>
        <authorList>
            <person name="Ramakrishna W."/>
            <person name="Emberton J."/>
            <person name="SanMiguel P."/>
            <person name="Ogden M."/>
            <person name="Llaca V."/>
            <person name="Messing J."/>
            <person name="Bennetzen J.L."/>
        </authorList>
    </citation>
    <scope>NUCLEOTIDE SEQUENCE</scope>
</reference>
<evidence type="ECO:0000256" key="1">
    <source>
        <dbReference type="PROSITE-ProRule" id="PRU00023"/>
    </source>
</evidence>
<dbReference type="PROSITE" id="PS50005">
    <property type="entry name" value="TPR"/>
    <property type="match status" value="1"/>
</dbReference>
<dbReference type="PANTHER" id="PTHR46224">
    <property type="entry name" value="ANKYRIN REPEAT FAMILY PROTEIN"/>
    <property type="match status" value="1"/>
</dbReference>
<dbReference type="Pfam" id="PF12796">
    <property type="entry name" value="Ank_2"/>
    <property type="match status" value="2"/>
</dbReference>
<dbReference type="PRINTS" id="PR01415">
    <property type="entry name" value="ANKYRIN"/>
</dbReference>
<dbReference type="InterPro" id="IPR019734">
    <property type="entry name" value="TPR_rpt"/>
</dbReference>
<dbReference type="SUPFAM" id="SSF48452">
    <property type="entry name" value="TPR-like"/>
    <property type="match status" value="1"/>
</dbReference>
<sequence>MNRRPAYIGTCKGNDRCNAAADGNLRVFKRIASALDGGKGRIREAVEAVRDELGDGVLHVAAALGRTRVCAYLVEELHMDINAAAVSGQTPLSYAVCSDDNVEVVRYLLDHDADPDKPVYHGCNSLHIAVAKGLCVMVELLLSKGADVNSMSYCGTPLNVAAMENQGAVMKILLDYNADCNKEYSTIFTPLSTALCARSLSCVKLLIKAGADVTTKGTHKFSPLIFAANEGLTDFYECLLEAGADPNVPDDSGLLPIEIAALENRRKDVEILLRVTARIPSVPDWSVDGVLAYVKSIPTDEDDPVYKMNLADLKLEGNKAFKKKDYYTAVKFYSVAIMKNANSVDATLFSNRSLCWIKMGEGNKALIDAEACRLFQPYWAKACYRQGAAHMFLKDYEKACGAFLDGLKLDPANAELENELRESLNSLTISRGTTKVSE</sequence>
<keyword evidence="1" id="KW-0040">ANK repeat</keyword>
<dbReference type="InterPro" id="IPR036770">
    <property type="entry name" value="Ankyrin_rpt-contain_sf"/>
</dbReference>
<reference evidence="4" key="2">
    <citation type="submission" date="2002-08" db="EMBL/GenBank/DDBJ databases">
        <title>Sequence and physical map analysis of Rp1 region of maize and sorghum.</title>
        <authorList>
            <person name="Ramakrishna W."/>
            <person name="Emberton J."/>
            <person name="SanMiguel P."/>
            <person name="Ogden M."/>
            <person name="Llaca V."/>
            <person name="Linton E."/>
            <person name="Messing J."/>
            <person name="Bennetzen J.L."/>
        </authorList>
    </citation>
    <scope>NUCLEOTIDE SEQUENCE</scope>
</reference>
<dbReference type="PANTHER" id="PTHR46224:SF53">
    <property type="entry name" value="OS02G0492900 PROTEIN"/>
    <property type="match status" value="1"/>
</dbReference>
<dbReference type="Pfam" id="PF25575">
    <property type="entry name" value="TPR_BSK1_C"/>
    <property type="match status" value="1"/>
</dbReference>
<organism evidence="4">
    <name type="scientific">Sorghum bicolor</name>
    <name type="common">Sorghum</name>
    <name type="synonym">Sorghum vulgare</name>
    <dbReference type="NCBI Taxonomy" id="4558"/>
    <lineage>
        <taxon>Eukaryota</taxon>
        <taxon>Viridiplantae</taxon>
        <taxon>Streptophyta</taxon>
        <taxon>Embryophyta</taxon>
        <taxon>Tracheophyta</taxon>
        <taxon>Spermatophyta</taxon>
        <taxon>Magnoliopsida</taxon>
        <taxon>Liliopsida</taxon>
        <taxon>Poales</taxon>
        <taxon>Poaceae</taxon>
        <taxon>PACMAD clade</taxon>
        <taxon>Panicoideae</taxon>
        <taxon>Andropogonodae</taxon>
        <taxon>Andropogoneae</taxon>
        <taxon>Sorghinae</taxon>
        <taxon>Sorghum</taxon>
    </lineage>
</organism>
<dbReference type="PROSITE" id="PS50297">
    <property type="entry name" value="ANK_REP_REGION"/>
    <property type="match status" value="3"/>
</dbReference>
<gene>
    <name evidence="4" type="primary">16A</name>
</gene>
<dbReference type="EMBL" id="AY144442">
    <property type="protein sequence ID" value="AAO16699.1"/>
    <property type="molecule type" value="Genomic_DNA"/>
</dbReference>
<dbReference type="SUPFAM" id="SSF48403">
    <property type="entry name" value="Ankyrin repeat"/>
    <property type="match status" value="1"/>
</dbReference>
<accession>Q84YE2</accession>
<dbReference type="InterPro" id="IPR051616">
    <property type="entry name" value="Cul2-RING_E3_ligase_SR"/>
</dbReference>